<sequence length="1147" mass="128806">MLTRTGGKSISARRGVNGMARVLMAVKTRAARINQGETEYEIRVRDETEKHYPIWEVIQRGNGPVSVSTDTNGVIKVLPSKTAEEILAREREKKARITLLIALPEDHLAKFYKMTDANEIWEAIKSRFGGNDKSKKMQKYILKQQFKGFSVSNSEGLHKGYDRVFEPDVKGSTASSSSMQNVAFIYENTSSTNEVSTDYGASSSSGHNPQREGSSSYTNELMYSFFANQSSGPQLDHEDLEQLGRKLQFDANELVGFDKTKFECYNCHKTGHFSREYKSKGNQDSRRRDAGYTGYKAKDSGRRPRKQEEPKALVTLDGEGVDWTSHSEDEQENYALMAYSNSGSDTKEKIRFMKIDLDDKTDVLTYHKKLLAEAEKEKEELKAKVEKWHNSSKNLNILLTSQMSARDKAGIGYGNQMNKGVLSYENELFESVVYSRSSDIEDSPVNDRYAEGMYAVPPLMTGIYIPSGPDVEIDESQITYGPKQSKPCESDARSSNFNPCESNSSEETLKSMPEPVVNEPTVVSQPKVYSDAPIIEEYESDSDDEHVALTNAARKVNTVKPIVNNVRPKTVFHKTQSPFRRPFYRTTTPRTKFSNQKVNTTEVKAVSAVGGKRKTVVKPSADVPHKALENKGIVDSGCSRHMTGNKAYLAEYQDYNGGPVQEKKGNSEIEAESAQDTLYCQYGLLFTSKCEELRSNRMKTGDKVITMFKCRKPADQKSTIPNTIIPPKVYPQIGRPLKKRNKSAAESDEGMVRGNKLSRAGKSISCDKAPLATQASQTGHTTLFHPLQLHASPTKMTKATVARKIRLPKDIYKLINHNIEAKAIWDNVKMLLAGSELTKEDRESQLYDEFKRFKMLPGENINEYYVRFHKLEGQIIVQNVQGQQNQNQRYFARGNDAAGFGGRQNRAGNANAAQENKAVLDEEELLFRVGEQPNTFDADVDNQPVRDLARNEDNIFQADECDAFDSDVDDEPTAQSIFMANLSSAGPTNLQASSSDASILSEVPDLENANVASNNDQVEHEIHSEVQQSTVIDSNNADMGNSNVIPYEQYLTTNDVSVVPSCASSAPNTAYVLIDNNVHTPNELLVTELAIYKEQVAIYEQRAKFELTEREQRMDDQMRILIQDRNRMEEKLKQELHSVKLQLYHSI</sequence>
<keyword evidence="1" id="KW-0175">Coiled coil</keyword>
<dbReference type="EMBL" id="BQNB010010453">
    <property type="protein sequence ID" value="GJS77511.1"/>
    <property type="molecule type" value="Genomic_DNA"/>
</dbReference>
<feature type="coiled-coil region" evidence="1">
    <location>
        <begin position="364"/>
        <end position="391"/>
    </location>
</feature>
<feature type="compositionally biased region" description="Polar residues" evidence="2">
    <location>
        <begin position="493"/>
        <end position="506"/>
    </location>
</feature>
<proteinExistence type="predicted"/>
<comment type="caution">
    <text evidence="3">The sequence shown here is derived from an EMBL/GenBank/DDBJ whole genome shotgun (WGS) entry which is preliminary data.</text>
</comment>
<evidence type="ECO:0000256" key="2">
    <source>
        <dbReference type="SAM" id="MobiDB-lite"/>
    </source>
</evidence>
<evidence type="ECO:0000313" key="3">
    <source>
        <dbReference type="EMBL" id="GJS77511.1"/>
    </source>
</evidence>
<evidence type="ECO:0000256" key="1">
    <source>
        <dbReference type="SAM" id="Coils"/>
    </source>
</evidence>
<reference evidence="3" key="2">
    <citation type="submission" date="2022-01" db="EMBL/GenBank/DDBJ databases">
        <authorList>
            <person name="Yamashiro T."/>
            <person name="Shiraishi A."/>
            <person name="Satake H."/>
            <person name="Nakayama K."/>
        </authorList>
    </citation>
    <scope>NUCLEOTIDE SEQUENCE</scope>
</reference>
<accession>A0ABQ4YJ83</accession>
<feature type="region of interest" description="Disordered" evidence="2">
    <location>
        <begin position="275"/>
        <end position="311"/>
    </location>
</feature>
<feature type="region of interest" description="Disordered" evidence="2">
    <location>
        <begin position="193"/>
        <end position="215"/>
    </location>
</feature>
<dbReference type="Pfam" id="PF14223">
    <property type="entry name" value="Retrotran_gag_2"/>
    <property type="match status" value="1"/>
</dbReference>
<organism evidence="3 4">
    <name type="scientific">Tanacetum coccineum</name>
    <dbReference type="NCBI Taxonomy" id="301880"/>
    <lineage>
        <taxon>Eukaryota</taxon>
        <taxon>Viridiplantae</taxon>
        <taxon>Streptophyta</taxon>
        <taxon>Embryophyta</taxon>
        <taxon>Tracheophyta</taxon>
        <taxon>Spermatophyta</taxon>
        <taxon>Magnoliopsida</taxon>
        <taxon>eudicotyledons</taxon>
        <taxon>Gunneridae</taxon>
        <taxon>Pentapetalae</taxon>
        <taxon>asterids</taxon>
        <taxon>campanulids</taxon>
        <taxon>Asterales</taxon>
        <taxon>Asteraceae</taxon>
        <taxon>Asteroideae</taxon>
        <taxon>Anthemideae</taxon>
        <taxon>Anthemidinae</taxon>
        <taxon>Tanacetum</taxon>
    </lineage>
</organism>
<name>A0ABQ4YJ83_9ASTR</name>
<gene>
    <name evidence="3" type="ORF">Tco_0727392</name>
</gene>
<protein>
    <submittedName>
        <fullName evidence="3">Uncharacterized protein</fullName>
    </submittedName>
</protein>
<evidence type="ECO:0000313" key="4">
    <source>
        <dbReference type="Proteomes" id="UP001151760"/>
    </source>
</evidence>
<feature type="region of interest" description="Disordered" evidence="2">
    <location>
        <begin position="480"/>
        <end position="513"/>
    </location>
</feature>
<dbReference type="Proteomes" id="UP001151760">
    <property type="component" value="Unassembled WGS sequence"/>
</dbReference>
<reference evidence="3" key="1">
    <citation type="journal article" date="2022" name="Int. J. Mol. Sci.">
        <title>Draft Genome of Tanacetum Coccineum: Genomic Comparison of Closely Related Tanacetum-Family Plants.</title>
        <authorList>
            <person name="Yamashiro T."/>
            <person name="Shiraishi A."/>
            <person name="Nakayama K."/>
            <person name="Satake H."/>
        </authorList>
    </citation>
    <scope>NUCLEOTIDE SEQUENCE</scope>
</reference>
<keyword evidence="4" id="KW-1185">Reference proteome</keyword>